<organism evidence="2 3">
    <name type="scientific">Vibrio atlanticus</name>
    <dbReference type="NCBI Taxonomy" id="693153"/>
    <lineage>
        <taxon>Bacteria</taxon>
        <taxon>Pseudomonadati</taxon>
        <taxon>Pseudomonadota</taxon>
        <taxon>Gammaproteobacteria</taxon>
        <taxon>Vibrionales</taxon>
        <taxon>Vibrionaceae</taxon>
        <taxon>Vibrio</taxon>
    </lineage>
</organism>
<evidence type="ECO:0000313" key="2">
    <source>
        <dbReference type="EMBL" id="SBS68608.1"/>
    </source>
</evidence>
<reference evidence="2" key="2">
    <citation type="submission" date="2016-06" db="EMBL/GenBank/DDBJ databases">
        <authorList>
            <person name="Kjaerup R.B."/>
            <person name="Dalgaard T.S."/>
            <person name="Juul-Madsen H.R."/>
        </authorList>
    </citation>
    <scope>NUCLEOTIDE SEQUENCE [LARGE SCALE GENOMIC DNA]</scope>
    <source>
        <strain evidence="2">CECT 7223</strain>
    </source>
</reference>
<accession>A0A1C3J4X6</accession>
<protein>
    <submittedName>
        <fullName evidence="2">Uncharacterized protein</fullName>
    </submittedName>
</protein>
<evidence type="ECO:0000313" key="1">
    <source>
        <dbReference type="EMBL" id="SBS63875.1"/>
    </source>
</evidence>
<evidence type="ECO:0000313" key="3">
    <source>
        <dbReference type="Proteomes" id="UP000092876"/>
    </source>
</evidence>
<dbReference type="EMBL" id="FLQP01000023">
    <property type="protein sequence ID" value="SBS63875.1"/>
    <property type="molecule type" value="Genomic_DNA"/>
</dbReference>
<name>A0A1C3J4X6_9VIBR</name>
<reference evidence="3" key="1">
    <citation type="submission" date="2016-06" db="EMBL/GenBank/DDBJ databases">
        <authorList>
            <person name="Rodrigo-Torres Lidia"/>
            <person name="Arahal R.David."/>
        </authorList>
    </citation>
    <scope>NUCLEOTIDE SEQUENCE [LARGE SCALE GENOMIC DNA]</scope>
    <source>
        <strain evidence="3">CECT 7223</strain>
    </source>
</reference>
<sequence>MDSIYFDNEPNHGINAYFPWGHNFFKTPRDFFQFMEAHYGMVSFQIVEITDDNYQELLVKGVFHAI</sequence>
<dbReference type="EMBL" id="FLQP01000097">
    <property type="protein sequence ID" value="SBS68608.1"/>
    <property type="molecule type" value="Genomic_DNA"/>
</dbReference>
<gene>
    <name evidence="1" type="ORF">VAT7223_01883</name>
    <name evidence="2" type="ORF">VAT7223_04290</name>
</gene>
<dbReference type="Proteomes" id="UP000092876">
    <property type="component" value="Unassembled WGS sequence"/>
</dbReference>
<proteinExistence type="predicted"/>
<dbReference type="GeneID" id="94235534"/>
<dbReference type="AlphaFoldDB" id="A0A1C3J4X6"/>
<dbReference type="RefSeq" id="WP_017103178.1">
    <property type="nucleotide sequence ID" value="NZ_AP025460.1"/>
</dbReference>